<dbReference type="GO" id="GO:0005811">
    <property type="term" value="C:lipid droplet"/>
    <property type="evidence" value="ECO:0007669"/>
    <property type="project" value="TreeGrafter"/>
</dbReference>
<accession>A0A9P0BDC4</accession>
<proteinExistence type="predicted"/>
<feature type="domain" description="FYVE-type" evidence="5">
    <location>
        <begin position="494"/>
        <end position="554"/>
    </location>
</feature>
<evidence type="ECO:0000256" key="2">
    <source>
        <dbReference type="ARBA" id="ARBA00022771"/>
    </source>
</evidence>
<reference evidence="6" key="1">
    <citation type="submission" date="2021-12" db="EMBL/GenBank/DDBJ databases">
        <authorList>
            <person name="King R."/>
        </authorList>
    </citation>
    <scope>NUCLEOTIDE SEQUENCE</scope>
</reference>
<organism evidence="6 7">
    <name type="scientific">Brassicogethes aeneus</name>
    <name type="common">Rape pollen beetle</name>
    <name type="synonym">Meligethes aeneus</name>
    <dbReference type="NCBI Taxonomy" id="1431903"/>
    <lineage>
        <taxon>Eukaryota</taxon>
        <taxon>Metazoa</taxon>
        <taxon>Ecdysozoa</taxon>
        <taxon>Arthropoda</taxon>
        <taxon>Hexapoda</taxon>
        <taxon>Insecta</taxon>
        <taxon>Pterygota</taxon>
        <taxon>Neoptera</taxon>
        <taxon>Endopterygota</taxon>
        <taxon>Coleoptera</taxon>
        <taxon>Polyphaga</taxon>
        <taxon>Cucujiformia</taxon>
        <taxon>Nitidulidae</taxon>
        <taxon>Meligethinae</taxon>
        <taxon>Brassicogethes</taxon>
    </lineage>
</organism>
<dbReference type="OrthoDB" id="68108at2759"/>
<dbReference type="Pfam" id="PF02263">
    <property type="entry name" value="GBP"/>
    <property type="match status" value="1"/>
</dbReference>
<dbReference type="PROSITE" id="PS50178">
    <property type="entry name" value="ZF_FYVE"/>
    <property type="match status" value="2"/>
</dbReference>
<name>A0A9P0BDC4_BRAAE</name>
<dbReference type="SUPFAM" id="SSF52540">
    <property type="entry name" value="P-loop containing nucleoside triphosphate hydrolases"/>
    <property type="match status" value="1"/>
</dbReference>
<dbReference type="Proteomes" id="UP001154078">
    <property type="component" value="Chromosome 7"/>
</dbReference>
<dbReference type="InterPro" id="IPR027417">
    <property type="entry name" value="P-loop_NTPase"/>
</dbReference>
<dbReference type="Gene3D" id="3.30.40.10">
    <property type="entry name" value="Zinc/RING finger domain, C3HC4 (zinc finger)"/>
    <property type="match status" value="2"/>
</dbReference>
<dbReference type="Gene3D" id="3.40.50.300">
    <property type="entry name" value="P-loop containing nucleotide triphosphate hydrolases"/>
    <property type="match status" value="1"/>
</dbReference>
<dbReference type="InterPro" id="IPR000306">
    <property type="entry name" value="Znf_FYVE"/>
</dbReference>
<evidence type="ECO:0000256" key="3">
    <source>
        <dbReference type="ARBA" id="ARBA00022833"/>
    </source>
</evidence>
<dbReference type="PANTHER" id="PTHR46624:SF4">
    <property type="entry name" value="FYVE-TYPE DOMAIN-CONTAINING PROTEIN"/>
    <property type="match status" value="1"/>
</dbReference>
<dbReference type="InterPro" id="IPR013083">
    <property type="entry name" value="Znf_RING/FYVE/PHD"/>
</dbReference>
<keyword evidence="7" id="KW-1185">Reference proteome</keyword>
<evidence type="ECO:0000259" key="5">
    <source>
        <dbReference type="PROSITE" id="PS50178"/>
    </source>
</evidence>
<dbReference type="InterPro" id="IPR017455">
    <property type="entry name" value="Znf_FYVE-rel"/>
</dbReference>
<dbReference type="InterPro" id="IPR011011">
    <property type="entry name" value="Znf_FYVE_PHD"/>
</dbReference>
<evidence type="ECO:0000256" key="4">
    <source>
        <dbReference type="PROSITE-ProRule" id="PRU00091"/>
    </source>
</evidence>
<dbReference type="PANTHER" id="PTHR46624">
    <property type="entry name" value="AGAP002036-PA"/>
    <property type="match status" value="1"/>
</dbReference>
<evidence type="ECO:0000313" key="7">
    <source>
        <dbReference type="Proteomes" id="UP001154078"/>
    </source>
</evidence>
<gene>
    <name evidence="6" type="ORF">MELIAE_LOCUS10383</name>
</gene>
<dbReference type="Pfam" id="PF01363">
    <property type="entry name" value="FYVE"/>
    <property type="match status" value="2"/>
</dbReference>
<keyword evidence="3" id="KW-0862">Zinc</keyword>
<dbReference type="SMART" id="SM00064">
    <property type="entry name" value="FYVE"/>
    <property type="match status" value="2"/>
</dbReference>
<dbReference type="SUPFAM" id="SSF57903">
    <property type="entry name" value="FYVE/PHD zinc finger"/>
    <property type="match status" value="2"/>
</dbReference>
<evidence type="ECO:0000313" key="6">
    <source>
        <dbReference type="EMBL" id="CAH0560662.1"/>
    </source>
</evidence>
<dbReference type="GO" id="GO:0003924">
    <property type="term" value="F:GTPase activity"/>
    <property type="evidence" value="ECO:0007669"/>
    <property type="project" value="InterPro"/>
</dbReference>
<dbReference type="AlphaFoldDB" id="A0A9P0BDC4"/>
<dbReference type="InterPro" id="IPR015894">
    <property type="entry name" value="Guanylate-bd_N"/>
</dbReference>
<keyword evidence="1" id="KW-0479">Metal-binding</keyword>
<dbReference type="GO" id="GO:0008270">
    <property type="term" value="F:zinc ion binding"/>
    <property type="evidence" value="ECO:0007669"/>
    <property type="project" value="UniProtKB-KW"/>
</dbReference>
<protein>
    <recommendedName>
        <fullName evidence="5">FYVE-type domain-containing protein</fullName>
    </recommendedName>
</protein>
<dbReference type="EMBL" id="OV121138">
    <property type="protein sequence ID" value="CAH0560662.1"/>
    <property type="molecule type" value="Genomic_DNA"/>
</dbReference>
<dbReference type="GO" id="GO:0005525">
    <property type="term" value="F:GTP binding"/>
    <property type="evidence" value="ECO:0007669"/>
    <property type="project" value="InterPro"/>
</dbReference>
<dbReference type="GO" id="GO:0005547">
    <property type="term" value="F:phosphatidylinositol-3,4,5-trisphosphate binding"/>
    <property type="evidence" value="ECO:0007669"/>
    <property type="project" value="TreeGrafter"/>
</dbReference>
<dbReference type="InterPro" id="IPR042427">
    <property type="entry name" value="ZFYV1"/>
</dbReference>
<dbReference type="GO" id="GO:0005545">
    <property type="term" value="F:1-phosphatidylinositol binding"/>
    <property type="evidence" value="ECO:0007669"/>
    <property type="project" value="TreeGrafter"/>
</dbReference>
<dbReference type="GO" id="GO:0032266">
    <property type="term" value="F:phosphatidylinositol-3-phosphate binding"/>
    <property type="evidence" value="ECO:0007669"/>
    <property type="project" value="TreeGrafter"/>
</dbReference>
<dbReference type="GO" id="GO:0043325">
    <property type="term" value="F:phosphatidylinositol-3,4-bisphosphate binding"/>
    <property type="evidence" value="ECO:0007669"/>
    <property type="project" value="TreeGrafter"/>
</dbReference>
<sequence>MGEDSAFMKSLDPRINQRIMINTTDLHSVDLSCSTNNDTTSTLLIDDNEELFCTKEQQFLKELKLQVETKVKVVSIFGNTGEGKSYTLNKAFFNGENVFKTSSAQTSCTIGVWAKYDPKLNVLCLDTEGMLGITRREQQRVRLLLKVLAISDVVIYQTRAARLHKDMYSFLAGASQAYKNHFSATLSKVLQTADCPKQINSLGPAVIIFHETQHTDTLDECSNVMESSAEERLRSTFNELSLEIDAFSSIKYVGVKSKNQPTNFMKLKEALVKELESNDVRSPRSAKYIFLMLKSLNDKFSHKLSDTSHHMYWSSFFTCQEKCQSCKTGCSLSMGHKEEGEPHFSTQSCKFQHQFQNSVDLCRKCFKSGQKMIVKKSYQSANESSWSLYINYVWSGYIMECPTCGEIYRSRQHWYGNKNPEDIGVVVQENVHIWSGDKIYFQEKTLFGSQNTAQKVIDSVTSLSDVVASVGSQPTQVLGEWVTDKINPSYWTPNHEIKACFKCKKVFQLLETKHHCRACGEGFCESCSSKRQTVPSRGWFSEVRVCDICYREEPPSLSQATDGSENRARQIGETVFSSMTAVKSVLTISKDFIKDSVRPAYWTPDIECERCCCCERRFDDKVILHHCRDCGKGVCDKCSLSRKSVPLRGWTSPVRVCNKCC</sequence>
<evidence type="ECO:0000256" key="1">
    <source>
        <dbReference type="ARBA" id="ARBA00022723"/>
    </source>
</evidence>
<keyword evidence="2 4" id="KW-0863">Zinc-finger</keyword>
<dbReference type="GO" id="GO:0140042">
    <property type="term" value="P:lipid droplet formation"/>
    <property type="evidence" value="ECO:0007669"/>
    <property type="project" value="TreeGrafter"/>
</dbReference>
<feature type="domain" description="FYVE-type" evidence="5">
    <location>
        <begin position="605"/>
        <end position="661"/>
    </location>
</feature>
<dbReference type="CDD" id="cd15734">
    <property type="entry name" value="FYVE_ZFYV1"/>
    <property type="match status" value="1"/>
</dbReference>